<comment type="caution">
    <text evidence="1">The sequence shown here is derived from an EMBL/GenBank/DDBJ whole genome shotgun (WGS) entry which is preliminary data.</text>
</comment>
<name>A0A8X6SJ60_TRICX</name>
<proteinExistence type="predicted"/>
<keyword evidence="2" id="KW-1185">Reference proteome</keyword>
<dbReference type="EMBL" id="BMAU01021314">
    <property type="protein sequence ID" value="GFY12403.1"/>
    <property type="molecule type" value="Genomic_DNA"/>
</dbReference>
<organism evidence="1 2">
    <name type="scientific">Trichonephila clavipes</name>
    <name type="common">Golden silk orbweaver</name>
    <name type="synonym">Nephila clavipes</name>
    <dbReference type="NCBI Taxonomy" id="2585209"/>
    <lineage>
        <taxon>Eukaryota</taxon>
        <taxon>Metazoa</taxon>
        <taxon>Ecdysozoa</taxon>
        <taxon>Arthropoda</taxon>
        <taxon>Chelicerata</taxon>
        <taxon>Arachnida</taxon>
        <taxon>Araneae</taxon>
        <taxon>Araneomorphae</taxon>
        <taxon>Entelegynae</taxon>
        <taxon>Araneoidea</taxon>
        <taxon>Nephilidae</taxon>
        <taxon>Trichonephila</taxon>
    </lineage>
</organism>
<gene>
    <name evidence="1" type="ORF">TNCV_1798251</name>
</gene>
<protein>
    <submittedName>
        <fullName evidence="1">Uncharacterized protein</fullName>
    </submittedName>
</protein>
<dbReference type="AlphaFoldDB" id="A0A8X6SJ60"/>
<dbReference type="Proteomes" id="UP000887159">
    <property type="component" value="Unassembled WGS sequence"/>
</dbReference>
<evidence type="ECO:0000313" key="2">
    <source>
        <dbReference type="Proteomes" id="UP000887159"/>
    </source>
</evidence>
<evidence type="ECO:0000313" key="1">
    <source>
        <dbReference type="EMBL" id="GFY12403.1"/>
    </source>
</evidence>
<reference evidence="1" key="1">
    <citation type="submission" date="2020-08" db="EMBL/GenBank/DDBJ databases">
        <title>Multicomponent nature underlies the extraordinary mechanical properties of spider dragline silk.</title>
        <authorList>
            <person name="Kono N."/>
            <person name="Nakamura H."/>
            <person name="Mori M."/>
            <person name="Yoshida Y."/>
            <person name="Ohtoshi R."/>
            <person name="Malay A.D."/>
            <person name="Moran D.A.P."/>
            <person name="Tomita M."/>
            <person name="Numata K."/>
            <person name="Arakawa K."/>
        </authorList>
    </citation>
    <scope>NUCLEOTIDE SEQUENCE</scope>
</reference>
<sequence>MATLEDLTPNTIVISSDISSTPDLFKRIRQSFMFDMLDCANGVGCAMTYGNTILNNSYDNHLSLPF</sequence>
<accession>A0A8X6SJ60</accession>